<gene>
    <name evidence="17" type="ORF">D1223_17120</name>
</gene>
<evidence type="ECO:0000256" key="10">
    <source>
        <dbReference type="ARBA" id="ARBA00022984"/>
    </source>
</evidence>
<comment type="catalytic activity">
    <reaction evidence="14">
        <text>[GlcNAc-(1-&gt;4)-Mur2Ac(oyl-L-Ala-gamma-D-Glu-L-Lys-D-Ala-D-Ala)](n)-di-trans,octa-cis-undecaprenyl diphosphate + beta-D-GlcNAc-(1-&gt;4)-Mur2Ac(oyl-L-Ala-gamma-D-Glu-L-Lys-D-Ala-D-Ala)-di-trans,octa-cis-undecaprenyl diphosphate = [GlcNAc-(1-&gt;4)-Mur2Ac(oyl-L-Ala-gamma-D-Glu-L-Lys-D-Ala-D-Ala)](n+1)-di-trans,octa-cis-undecaprenyl diphosphate + di-trans,octa-cis-undecaprenyl diphosphate + H(+)</text>
        <dbReference type="Rhea" id="RHEA:23708"/>
        <dbReference type="Rhea" id="RHEA-COMP:9602"/>
        <dbReference type="Rhea" id="RHEA-COMP:9603"/>
        <dbReference type="ChEBI" id="CHEBI:15378"/>
        <dbReference type="ChEBI" id="CHEBI:58405"/>
        <dbReference type="ChEBI" id="CHEBI:60033"/>
        <dbReference type="ChEBI" id="CHEBI:78435"/>
        <dbReference type="EC" id="2.4.99.28"/>
    </reaction>
</comment>
<keyword evidence="9" id="KW-0133">Cell shape</keyword>
<keyword evidence="8" id="KW-0378">Hydrolase</keyword>
<dbReference type="SUPFAM" id="SSF53955">
    <property type="entry name" value="Lysozyme-like"/>
    <property type="match status" value="1"/>
</dbReference>
<dbReference type="OrthoDB" id="9766909at2"/>
<dbReference type="InterPro" id="IPR001460">
    <property type="entry name" value="PCN-bd_Tpept"/>
</dbReference>
<proteinExistence type="inferred from homology"/>
<dbReference type="InterPro" id="IPR012338">
    <property type="entry name" value="Beta-lactam/transpept-like"/>
</dbReference>
<reference evidence="17 18" key="1">
    <citation type="submission" date="2018-08" db="EMBL/GenBank/DDBJ databases">
        <title>Henriciella mobilis sp. nov., isolated from seawater.</title>
        <authorList>
            <person name="Cheng H."/>
            <person name="Wu Y.-H."/>
            <person name="Xu X.-W."/>
            <person name="Guo L.-L."/>
        </authorList>
    </citation>
    <scope>NUCLEOTIDE SEQUENCE [LARGE SCALE GENOMIC DNA]</scope>
    <source>
        <strain evidence="17 18">JN25</strain>
    </source>
</reference>
<dbReference type="Gene3D" id="3.40.710.10">
    <property type="entry name" value="DD-peptidase/beta-lactamase superfamily"/>
    <property type="match status" value="1"/>
</dbReference>
<feature type="domain" description="Penicillin-binding protein transpeptidase" evidence="15">
    <location>
        <begin position="308"/>
        <end position="544"/>
    </location>
</feature>
<comment type="similarity">
    <text evidence="2">In the C-terminal section; belongs to the transpeptidase family.</text>
</comment>
<evidence type="ECO:0000256" key="6">
    <source>
        <dbReference type="ARBA" id="ARBA00022676"/>
    </source>
</evidence>
<evidence type="ECO:0000259" key="16">
    <source>
        <dbReference type="Pfam" id="PF00912"/>
    </source>
</evidence>
<dbReference type="EMBL" id="QWFX01000016">
    <property type="protein sequence ID" value="RIJ26985.1"/>
    <property type="molecule type" value="Genomic_DNA"/>
</dbReference>
<evidence type="ECO:0000256" key="3">
    <source>
        <dbReference type="ARBA" id="ARBA00007739"/>
    </source>
</evidence>
<comment type="similarity">
    <text evidence="3">In the N-terminal section; belongs to the glycosyltransferase 51 family.</text>
</comment>
<dbReference type="Gene3D" id="1.10.3810.10">
    <property type="entry name" value="Biosynthetic peptidoglycan transglycosylase-like"/>
    <property type="match status" value="1"/>
</dbReference>
<keyword evidence="6" id="KW-0328">Glycosyltransferase</keyword>
<dbReference type="SUPFAM" id="SSF56601">
    <property type="entry name" value="beta-lactamase/transpeptidase-like"/>
    <property type="match status" value="1"/>
</dbReference>
<feature type="domain" description="Glycosyl transferase family 51" evidence="16">
    <location>
        <begin position="52"/>
        <end position="218"/>
    </location>
</feature>
<evidence type="ECO:0000256" key="2">
    <source>
        <dbReference type="ARBA" id="ARBA00007090"/>
    </source>
</evidence>
<dbReference type="InterPro" id="IPR036950">
    <property type="entry name" value="PBP_transglycosylase"/>
</dbReference>
<evidence type="ECO:0000256" key="9">
    <source>
        <dbReference type="ARBA" id="ARBA00022960"/>
    </source>
</evidence>
<dbReference type="AlphaFoldDB" id="A0A399RAL0"/>
<evidence type="ECO:0000256" key="14">
    <source>
        <dbReference type="ARBA" id="ARBA00049902"/>
    </source>
</evidence>
<dbReference type="InterPro" id="IPR001264">
    <property type="entry name" value="Glyco_trans_51"/>
</dbReference>
<name>A0A399RAL0_9PROT</name>
<evidence type="ECO:0000313" key="18">
    <source>
        <dbReference type="Proteomes" id="UP000266385"/>
    </source>
</evidence>
<dbReference type="Proteomes" id="UP000266385">
    <property type="component" value="Unassembled WGS sequence"/>
</dbReference>
<dbReference type="Pfam" id="PF00912">
    <property type="entry name" value="Transgly"/>
    <property type="match status" value="1"/>
</dbReference>
<evidence type="ECO:0000313" key="17">
    <source>
        <dbReference type="EMBL" id="RIJ26985.1"/>
    </source>
</evidence>
<comment type="catalytic activity">
    <reaction evidence="13">
        <text>Preferential cleavage: (Ac)2-L-Lys-D-Ala-|-D-Ala. Also transpeptidation of peptidyl-alanyl moieties that are N-acyl substituents of D-alanine.</text>
        <dbReference type="EC" id="3.4.16.4"/>
    </reaction>
</comment>
<evidence type="ECO:0000256" key="4">
    <source>
        <dbReference type="ARBA" id="ARBA00022645"/>
    </source>
</evidence>
<keyword evidence="12" id="KW-0961">Cell wall biogenesis/degradation</keyword>
<dbReference type="InterPro" id="IPR023346">
    <property type="entry name" value="Lysozyme-like_dom_sf"/>
</dbReference>
<accession>A0A399RAL0</accession>
<dbReference type="GO" id="GO:0008955">
    <property type="term" value="F:peptidoglycan glycosyltransferase activity"/>
    <property type="evidence" value="ECO:0007669"/>
    <property type="project" value="UniProtKB-EC"/>
</dbReference>
<dbReference type="FunFam" id="1.10.3810.10:FF:000001">
    <property type="entry name" value="Penicillin-binding protein 1A"/>
    <property type="match status" value="1"/>
</dbReference>
<dbReference type="NCBIfam" id="TIGR02074">
    <property type="entry name" value="PBP_1a_fam"/>
    <property type="match status" value="1"/>
</dbReference>
<sequence length="616" mass="67856">MMIAGAAGWIYWQSLYRGMPELPSNEALWASGREQAIEFVDANGQTIAIRGPRYGRAIKLEDLPPHVPQAFIAAEDKRFYEHDGADTRAIIRAVWANVTSGETVSGASTITQQLIKNLVLTPEQTLKRKAQEIRLARRLEERLSKEQILELYLNRVYFGAGFYGLGAASRFYFGKQPEDLSIAEASLLATLPQAPSRLALTNNMTDAKTRQRYVLKEMVDAGFITAPQAAAAEIEEVSLAEAPERDPQFGYALDVATEKIDEILPTVPGDLIVQLTIDADLQSAMDEAFTARMEEEGTKVNASQAAGIVLDTKGRILAMYGGVDYTENQFNRATQALRQPGSSFKPFVYAAAIQMGLSPYEVRRDEEITIDDWTPENYSRVFHGPMTLSEALKDSVNTIAAQLAQEVGEEKIIALARRFGMASADKMRPLPSIALGSQEVTLQDLARGYGVFMTGGKRIDPYIVEKISNSRGDVLYERPQYDFEQVYERDNAETMVAMMERVITDGTGTRARLDGWQVAGKTGTSQDFRDAWFAGFSAARVGAVWVGNDDDSPMKEVTGGGLPASLWHDMMVLAHDGLKPQPLAGAGTLITLSPQVQERIAFYRDLSMAFEGALTN</sequence>
<organism evidence="17 18">
    <name type="scientific">Henriciella mobilis</name>
    <dbReference type="NCBI Taxonomy" id="2305467"/>
    <lineage>
        <taxon>Bacteria</taxon>
        <taxon>Pseudomonadati</taxon>
        <taxon>Pseudomonadota</taxon>
        <taxon>Alphaproteobacteria</taxon>
        <taxon>Hyphomonadales</taxon>
        <taxon>Hyphomonadaceae</taxon>
        <taxon>Henriciella</taxon>
    </lineage>
</organism>
<dbReference type="UniPathway" id="UPA00219"/>
<dbReference type="InterPro" id="IPR050396">
    <property type="entry name" value="Glycosyltr_51/Transpeptidase"/>
</dbReference>
<dbReference type="PANTHER" id="PTHR32282">
    <property type="entry name" value="BINDING PROTEIN TRANSPEPTIDASE, PUTATIVE-RELATED"/>
    <property type="match status" value="1"/>
</dbReference>
<dbReference type="GO" id="GO:0008658">
    <property type="term" value="F:penicillin binding"/>
    <property type="evidence" value="ECO:0007669"/>
    <property type="project" value="InterPro"/>
</dbReference>
<dbReference type="PANTHER" id="PTHR32282:SF33">
    <property type="entry name" value="PEPTIDOGLYCAN GLYCOSYLTRANSFERASE"/>
    <property type="match status" value="1"/>
</dbReference>
<keyword evidence="5" id="KW-0645">Protease</keyword>
<comment type="pathway">
    <text evidence="1">Cell wall biogenesis; peptidoglycan biosynthesis.</text>
</comment>
<keyword evidence="10" id="KW-0573">Peptidoglycan synthesis</keyword>
<dbReference type="GO" id="GO:0009002">
    <property type="term" value="F:serine-type D-Ala-D-Ala carboxypeptidase activity"/>
    <property type="evidence" value="ECO:0007669"/>
    <property type="project" value="UniProtKB-EC"/>
</dbReference>
<evidence type="ECO:0000256" key="11">
    <source>
        <dbReference type="ARBA" id="ARBA00023268"/>
    </source>
</evidence>
<dbReference type="GO" id="GO:0071555">
    <property type="term" value="P:cell wall organization"/>
    <property type="evidence" value="ECO:0007669"/>
    <property type="project" value="UniProtKB-KW"/>
</dbReference>
<evidence type="ECO:0000256" key="7">
    <source>
        <dbReference type="ARBA" id="ARBA00022679"/>
    </source>
</evidence>
<evidence type="ECO:0000259" key="15">
    <source>
        <dbReference type="Pfam" id="PF00905"/>
    </source>
</evidence>
<evidence type="ECO:0000256" key="1">
    <source>
        <dbReference type="ARBA" id="ARBA00004752"/>
    </source>
</evidence>
<comment type="caution">
    <text evidence="17">The sequence shown here is derived from an EMBL/GenBank/DDBJ whole genome shotgun (WGS) entry which is preliminary data.</text>
</comment>
<evidence type="ECO:0000256" key="5">
    <source>
        <dbReference type="ARBA" id="ARBA00022670"/>
    </source>
</evidence>
<dbReference type="GO" id="GO:0030288">
    <property type="term" value="C:outer membrane-bounded periplasmic space"/>
    <property type="evidence" value="ECO:0007669"/>
    <property type="project" value="TreeGrafter"/>
</dbReference>
<dbReference type="GO" id="GO:0009252">
    <property type="term" value="P:peptidoglycan biosynthetic process"/>
    <property type="evidence" value="ECO:0007669"/>
    <property type="project" value="UniProtKB-UniPathway"/>
</dbReference>
<evidence type="ECO:0000256" key="8">
    <source>
        <dbReference type="ARBA" id="ARBA00022801"/>
    </source>
</evidence>
<keyword evidence="18" id="KW-1185">Reference proteome</keyword>
<dbReference type="GO" id="GO:0006508">
    <property type="term" value="P:proteolysis"/>
    <property type="evidence" value="ECO:0007669"/>
    <property type="project" value="UniProtKB-KW"/>
</dbReference>
<evidence type="ECO:0000256" key="12">
    <source>
        <dbReference type="ARBA" id="ARBA00023316"/>
    </source>
</evidence>
<protein>
    <submittedName>
        <fullName evidence="17">PBP1A family penicillin-binding protein</fullName>
    </submittedName>
</protein>
<keyword evidence="4" id="KW-0121">Carboxypeptidase</keyword>
<keyword evidence="7" id="KW-0808">Transferase</keyword>
<dbReference type="Pfam" id="PF00905">
    <property type="entry name" value="Transpeptidase"/>
    <property type="match status" value="1"/>
</dbReference>
<keyword evidence="11" id="KW-0511">Multifunctional enzyme</keyword>
<dbReference type="GO" id="GO:0008360">
    <property type="term" value="P:regulation of cell shape"/>
    <property type="evidence" value="ECO:0007669"/>
    <property type="project" value="UniProtKB-KW"/>
</dbReference>
<evidence type="ECO:0000256" key="13">
    <source>
        <dbReference type="ARBA" id="ARBA00034000"/>
    </source>
</evidence>